<keyword evidence="1" id="KW-0812">Transmembrane</keyword>
<dbReference type="Pfam" id="PF05677">
    <property type="entry name" value="DUF818"/>
    <property type="match status" value="1"/>
</dbReference>
<dbReference type="Proteomes" id="UP000008305">
    <property type="component" value="Chromosome"/>
</dbReference>
<evidence type="ECO:0000313" key="3">
    <source>
        <dbReference type="Proteomes" id="UP000008305"/>
    </source>
</evidence>
<dbReference type="EMBL" id="CP002608">
    <property type="protein sequence ID" value="AEB41482.1"/>
    <property type="molecule type" value="Genomic_DNA"/>
</dbReference>
<proteinExistence type="predicted"/>
<feature type="transmembrane region" description="Helical" evidence="1">
    <location>
        <begin position="50"/>
        <end position="69"/>
    </location>
</feature>
<reference evidence="2 3" key="1">
    <citation type="journal article" date="2011" name="J. Bacteriol.">
        <title>Genome sequence of the obligate intracellular animal pathogen Chlamydia pecorum E58.</title>
        <authorList>
            <person name="Mojica S."/>
            <person name="Huot Creasy H."/>
            <person name="Daugherty S."/>
            <person name="Read T.D."/>
            <person name="Kim T."/>
            <person name="Kaltenboeck B."/>
            <person name="Bavoil P."/>
            <person name="Myers G.S."/>
        </authorList>
    </citation>
    <scope>NUCLEOTIDE SEQUENCE [LARGE SCALE GENOMIC DNA]</scope>
    <source>
        <strain evidence="2 3">E58</strain>
    </source>
</reference>
<dbReference type="Gene3D" id="3.40.50.1820">
    <property type="entry name" value="alpha/beta hydrolase"/>
    <property type="match status" value="1"/>
</dbReference>
<gene>
    <name evidence="2" type="ordered locus">G5S_0502</name>
</gene>
<dbReference type="NCBIfam" id="NF042907">
    <property type="entry name" value="CPn0927_CPn0928"/>
    <property type="match status" value="1"/>
</dbReference>
<sequence>MASVRAVQPFFDLHPKPTVYMFSSESSRKSWEQRSASPRKHAVLDVLMRIAKLFLALIFFIPLGIYWLLERVCQNIVIPSAGGFLFRPLCRVNSMLQSMYVARIYRWLEKKDVTSADRVVLQYDHLRIDTLKLTFPGARGNRWMLVSLGNAESIEGYVIQHDLRGIVSIAKKAHANLLFFNYPGVCYSKGPVSVSNLVHAYQGCLRYLRDEDSGPKAKEIIAYGYSLGASVQAEALSQEITDNRDGVSWFVIKDRGARSLAAVAKQWLGPVGAQLTKCLGWNIDSEKHSHALRCPELFTCSVDENRQLIGDGLFSKDTCFAAAFFPEDKRAQARGKKISIEQVYLNHVEPLCVEAEDLIAEAIRDHFG</sequence>
<dbReference type="KEGG" id="cpm:G5S_0502"/>
<dbReference type="InterPro" id="IPR050037">
    <property type="entry name" value="CPn0927-like928-like"/>
</dbReference>
<keyword evidence="1" id="KW-1133">Transmembrane helix</keyword>
<protein>
    <recommendedName>
        <fullName evidence="4">CHLPS 43 kDa protein</fullName>
    </recommendedName>
</protein>
<organism evidence="2 3">
    <name type="scientific">Chlamydia pecorum (strain ATCC VR-628 / DSM 29919 / E58)</name>
    <name type="common">Chlamydophila pecorum</name>
    <dbReference type="NCBI Taxonomy" id="331635"/>
    <lineage>
        <taxon>Bacteria</taxon>
        <taxon>Pseudomonadati</taxon>
        <taxon>Chlamydiota</taxon>
        <taxon>Chlamydiia</taxon>
        <taxon>Chlamydiales</taxon>
        <taxon>Chlamydiaceae</taxon>
        <taxon>Chlamydia/Chlamydophila group</taxon>
        <taxon>Chlamydia</taxon>
    </lineage>
</organism>
<accession>A0AA34RCZ0</accession>
<evidence type="ECO:0000256" key="1">
    <source>
        <dbReference type="SAM" id="Phobius"/>
    </source>
</evidence>
<evidence type="ECO:0000313" key="2">
    <source>
        <dbReference type="EMBL" id="AEB41482.1"/>
    </source>
</evidence>
<keyword evidence="1" id="KW-0472">Membrane</keyword>
<dbReference type="AlphaFoldDB" id="A0AA34RCZ0"/>
<evidence type="ECO:0008006" key="4">
    <source>
        <dbReference type="Google" id="ProtNLM"/>
    </source>
</evidence>
<dbReference type="InterPro" id="IPR029058">
    <property type="entry name" value="AB_hydrolase_fold"/>
</dbReference>
<dbReference type="SUPFAM" id="SSF53474">
    <property type="entry name" value="alpha/beta-Hydrolases"/>
    <property type="match status" value="1"/>
</dbReference>
<dbReference type="RefSeq" id="WP_013712560.1">
    <property type="nucleotide sequence ID" value="NC_015408.1"/>
</dbReference>
<name>A0AA34RCZ0_CHLPE</name>
<keyword evidence="3" id="KW-1185">Reference proteome</keyword>
<dbReference type="InterPro" id="IPR008536">
    <property type="entry name" value="DUF818"/>
</dbReference>